<evidence type="ECO:0000313" key="2">
    <source>
        <dbReference type="Proteomes" id="UP000587527"/>
    </source>
</evidence>
<dbReference type="AlphaFoldDB" id="A0A841BSJ5"/>
<comment type="caution">
    <text evidence="1">The sequence shown here is derived from an EMBL/GenBank/DDBJ whole genome shotgun (WGS) entry which is preliminary data.</text>
</comment>
<keyword evidence="2" id="KW-1185">Reference proteome</keyword>
<organism evidence="1 2">
    <name type="scientific">Allocatelliglobosispora scoriae</name>
    <dbReference type="NCBI Taxonomy" id="643052"/>
    <lineage>
        <taxon>Bacteria</taxon>
        <taxon>Bacillati</taxon>
        <taxon>Actinomycetota</taxon>
        <taxon>Actinomycetes</taxon>
        <taxon>Micromonosporales</taxon>
        <taxon>Micromonosporaceae</taxon>
        <taxon>Allocatelliglobosispora</taxon>
    </lineage>
</organism>
<gene>
    <name evidence="1" type="ORF">F4553_003747</name>
</gene>
<name>A0A841BSJ5_9ACTN</name>
<accession>A0A841BSJ5</accession>
<proteinExistence type="predicted"/>
<dbReference type="EMBL" id="JACHMN010000002">
    <property type="protein sequence ID" value="MBB5870368.1"/>
    <property type="molecule type" value="Genomic_DNA"/>
</dbReference>
<protein>
    <submittedName>
        <fullName evidence="1">Putative membrane protein</fullName>
    </submittedName>
</protein>
<reference evidence="1 2" key="1">
    <citation type="submission" date="2020-08" db="EMBL/GenBank/DDBJ databases">
        <title>Sequencing the genomes of 1000 actinobacteria strains.</title>
        <authorList>
            <person name="Klenk H.-P."/>
        </authorList>
    </citation>
    <scope>NUCLEOTIDE SEQUENCE [LARGE SCALE GENOMIC DNA]</scope>
    <source>
        <strain evidence="1 2">DSM 45362</strain>
    </source>
</reference>
<evidence type="ECO:0000313" key="1">
    <source>
        <dbReference type="EMBL" id="MBB5870368.1"/>
    </source>
</evidence>
<dbReference type="Proteomes" id="UP000587527">
    <property type="component" value="Unassembled WGS sequence"/>
</dbReference>
<sequence>MTFASSVELLVRQISHWTPARWRGHADAVRALVQVLADAGADAEGLPRRGVPTLPDTALADQVRVLAADLMAAHPPPDVLERVEADVTALRHALRDS</sequence>
<dbReference type="RefSeq" id="WP_184837721.1">
    <property type="nucleotide sequence ID" value="NZ_JACHMN010000002.1"/>
</dbReference>